<sequence>MLPIKKKQSAKKLGKVISFRRSKLSRKSKGLFSSFRKKKRRRRLRVAPLRQLVPIETVAVYDQGYNAGYDRGFDKGYRDGKHDGGDAIVDRLLPDYQILPEITIEQIVAAGVEHLRSHIYHLLTARDLGDQIIAALDAKTPFSLVRLGDGELLTLAQETILPIEQIKQDGPFLPYAGVEVPDLEIKAELVQAIRGANVVGIPKLRVRNFQPLAFAVFKAEHINYHKLTLTDSLVNYYIYHEGYLSRITQGRRVLLVGNLAPHLAEVLRAHGVNIVGEITPVHGVKDIPHIKESIAGYDFDIALVSAGISAVIISEWIASSMGKVAIDFGHLADSIVKGEAPYR</sequence>
<protein>
    <recommendedName>
        <fullName evidence="1">GT-D fold-like domain-containing protein</fullName>
    </recommendedName>
</protein>
<dbReference type="EMBL" id="WTUZ01000037">
    <property type="protein sequence ID" value="MZQ85977.1"/>
    <property type="molecule type" value="Genomic_DNA"/>
</dbReference>
<proteinExistence type="predicted"/>
<dbReference type="RefSeq" id="WP_161410285.1">
    <property type="nucleotide sequence ID" value="NZ_WTUZ01000037.1"/>
</dbReference>
<evidence type="ECO:0000313" key="2">
    <source>
        <dbReference type="EMBL" id="MZQ85977.1"/>
    </source>
</evidence>
<accession>A0A6L8V6S5</accession>
<organism evidence="2 3">
    <name type="scientific">Paenibacillus silvestris</name>
    <dbReference type="NCBI Taxonomy" id="2606219"/>
    <lineage>
        <taxon>Bacteria</taxon>
        <taxon>Bacillati</taxon>
        <taxon>Bacillota</taxon>
        <taxon>Bacilli</taxon>
        <taxon>Bacillales</taxon>
        <taxon>Paenibacillaceae</taxon>
        <taxon>Paenibacillus</taxon>
    </lineage>
</organism>
<dbReference type="Pfam" id="PF22882">
    <property type="entry name" value="GT-D-like"/>
    <property type="match status" value="1"/>
</dbReference>
<dbReference type="InterPro" id="IPR049785">
    <property type="entry name" value="GT-D-like_firm"/>
</dbReference>
<evidence type="ECO:0000313" key="3">
    <source>
        <dbReference type="Proteomes" id="UP000481087"/>
    </source>
</evidence>
<comment type="caution">
    <text evidence="2">The sequence shown here is derived from an EMBL/GenBank/DDBJ whole genome shotgun (WGS) entry which is preliminary data.</text>
</comment>
<keyword evidence="3" id="KW-1185">Reference proteome</keyword>
<gene>
    <name evidence="2" type="ORF">GQF01_28135</name>
</gene>
<dbReference type="AlphaFoldDB" id="A0A6L8V6S5"/>
<dbReference type="NCBIfam" id="NF040628">
    <property type="entry name" value="GT-D_rel"/>
    <property type="match status" value="1"/>
</dbReference>
<dbReference type="InterPro" id="IPR055171">
    <property type="entry name" value="GT-D-like"/>
</dbReference>
<dbReference type="Proteomes" id="UP000481087">
    <property type="component" value="Unassembled WGS sequence"/>
</dbReference>
<reference evidence="2 3" key="1">
    <citation type="submission" date="2019-12" db="EMBL/GenBank/DDBJ databases">
        <title>Paenibacillus sp. nov. sp. isolated from soil.</title>
        <authorList>
            <person name="Kim J."/>
            <person name="Jeong S.E."/>
            <person name="Jung H.S."/>
            <person name="Jeon C.O."/>
        </authorList>
    </citation>
    <scope>NUCLEOTIDE SEQUENCE [LARGE SCALE GENOMIC DNA]</scope>
    <source>
        <strain evidence="2 3">5J-6</strain>
    </source>
</reference>
<evidence type="ECO:0000259" key="1">
    <source>
        <dbReference type="Pfam" id="PF22882"/>
    </source>
</evidence>
<feature type="domain" description="GT-D fold-like" evidence="1">
    <location>
        <begin position="124"/>
        <end position="335"/>
    </location>
</feature>
<name>A0A6L8V6S5_9BACL</name>